<name>A0A2Z4YUK3_RHILE</name>
<dbReference type="GO" id="GO:0009372">
    <property type="term" value="P:quorum sensing"/>
    <property type="evidence" value="ECO:0007669"/>
    <property type="project" value="UniProtKB-UniRule"/>
</dbReference>
<dbReference type="EC" id="2.3.1.184" evidence="1 8"/>
<geneLocation type="plasmid" evidence="9 10">
    <name>unnamed3</name>
</geneLocation>
<comment type="similarity">
    <text evidence="7 8">Belongs to the autoinducer synthase family.</text>
</comment>
<gene>
    <name evidence="9" type="ORF">DLJ82_6154</name>
</gene>
<keyword evidence="2 7" id="KW-0673">Quorum sensing</keyword>
<dbReference type="PROSITE" id="PS51187">
    <property type="entry name" value="AUTOINDUCER_SYNTH_2"/>
    <property type="match status" value="1"/>
</dbReference>
<evidence type="ECO:0000256" key="5">
    <source>
        <dbReference type="ARBA" id="ARBA00022929"/>
    </source>
</evidence>
<keyword evidence="9" id="KW-0614">Plasmid</keyword>
<keyword evidence="3 8" id="KW-0808">Transferase</keyword>
<dbReference type="PANTHER" id="PTHR39322:SF1">
    <property type="entry name" value="ISOVALERYL-HOMOSERINE LACTONE SYNTHASE"/>
    <property type="match status" value="1"/>
</dbReference>
<dbReference type="Proteomes" id="UP000251166">
    <property type="component" value="Plasmid unnamed3"/>
</dbReference>
<evidence type="ECO:0000313" key="9">
    <source>
        <dbReference type="EMBL" id="AXA44125.1"/>
    </source>
</evidence>
<evidence type="ECO:0000256" key="3">
    <source>
        <dbReference type="ARBA" id="ARBA00022679"/>
    </source>
</evidence>
<evidence type="ECO:0000256" key="4">
    <source>
        <dbReference type="ARBA" id="ARBA00022691"/>
    </source>
</evidence>
<proteinExistence type="inferred from homology"/>
<evidence type="ECO:0000256" key="1">
    <source>
        <dbReference type="ARBA" id="ARBA00012340"/>
    </source>
</evidence>
<reference evidence="9 10" key="1">
    <citation type="submission" date="2018-07" db="EMBL/GenBank/DDBJ databases">
        <title>Rhizobium leguminosarum strain:ATCC 14479 Genome sequencing and assembly.</title>
        <authorList>
            <person name="Chakraborty R."/>
        </authorList>
    </citation>
    <scope>NUCLEOTIDE SEQUENCE [LARGE SCALE GENOMIC DNA]</scope>
    <source>
        <strain evidence="9 10">ATCC 14479</strain>
        <plasmid evidence="10">Plasmid unnamed3</plasmid>
    </source>
</reference>
<dbReference type="PRINTS" id="PR01549">
    <property type="entry name" value="AUTOINDCRSYN"/>
</dbReference>
<organism evidence="9 10">
    <name type="scientific">Rhizobium leguminosarum</name>
    <dbReference type="NCBI Taxonomy" id="384"/>
    <lineage>
        <taxon>Bacteria</taxon>
        <taxon>Pseudomonadati</taxon>
        <taxon>Pseudomonadota</taxon>
        <taxon>Alphaproteobacteria</taxon>
        <taxon>Hyphomicrobiales</taxon>
        <taxon>Rhizobiaceae</taxon>
        <taxon>Rhizobium/Agrobacterium group</taxon>
        <taxon>Rhizobium</taxon>
    </lineage>
</organism>
<keyword evidence="4 8" id="KW-0949">S-adenosyl-L-methionine</keyword>
<dbReference type="GO" id="GO:0061579">
    <property type="term" value="F:N-acyl homoserine lactone synthase activity"/>
    <property type="evidence" value="ECO:0007669"/>
    <property type="project" value="UniProtKB-UniRule"/>
</dbReference>
<dbReference type="AlphaFoldDB" id="A0A2Z4YUK3"/>
<evidence type="ECO:0000256" key="6">
    <source>
        <dbReference type="ARBA" id="ARBA00048576"/>
    </source>
</evidence>
<dbReference type="EMBL" id="CP030763">
    <property type="protein sequence ID" value="AXA44125.1"/>
    <property type="molecule type" value="Genomic_DNA"/>
</dbReference>
<dbReference type="InterPro" id="IPR001690">
    <property type="entry name" value="Autoind_synthase"/>
</dbReference>
<dbReference type="GO" id="GO:0007165">
    <property type="term" value="P:signal transduction"/>
    <property type="evidence" value="ECO:0007669"/>
    <property type="project" value="TreeGrafter"/>
</dbReference>
<evidence type="ECO:0000256" key="7">
    <source>
        <dbReference type="PROSITE-ProRule" id="PRU00533"/>
    </source>
</evidence>
<evidence type="ECO:0000313" key="10">
    <source>
        <dbReference type="Proteomes" id="UP000251166"/>
    </source>
</evidence>
<dbReference type="Pfam" id="PF00765">
    <property type="entry name" value="Autoind_synth"/>
    <property type="match status" value="1"/>
</dbReference>
<comment type="catalytic activity">
    <reaction evidence="6 8">
        <text>a fatty acyl-[ACP] + S-adenosyl-L-methionine = an N-acyl-L-homoserine lactone + S-methyl-5'-thioadenosine + holo-[ACP] + H(+)</text>
        <dbReference type="Rhea" id="RHEA:10096"/>
        <dbReference type="Rhea" id="RHEA-COMP:9685"/>
        <dbReference type="Rhea" id="RHEA-COMP:14125"/>
        <dbReference type="ChEBI" id="CHEBI:15378"/>
        <dbReference type="ChEBI" id="CHEBI:17509"/>
        <dbReference type="ChEBI" id="CHEBI:55474"/>
        <dbReference type="ChEBI" id="CHEBI:59789"/>
        <dbReference type="ChEBI" id="CHEBI:64479"/>
        <dbReference type="ChEBI" id="CHEBI:138651"/>
        <dbReference type="EC" id="2.3.1.184"/>
    </reaction>
</comment>
<dbReference type="Gene3D" id="3.40.630.30">
    <property type="match status" value="1"/>
</dbReference>
<dbReference type="RefSeq" id="WP_112908044.1">
    <property type="nucleotide sequence ID" value="NZ_CP030763.1"/>
</dbReference>
<dbReference type="PROSITE" id="PS00949">
    <property type="entry name" value="AUTOINDUCER_SYNTH_1"/>
    <property type="match status" value="1"/>
</dbReference>
<dbReference type="SUPFAM" id="SSF55729">
    <property type="entry name" value="Acyl-CoA N-acyltransferases (Nat)"/>
    <property type="match status" value="1"/>
</dbReference>
<keyword evidence="5 7" id="KW-0071">Autoinducer synthesis</keyword>
<evidence type="ECO:0000256" key="2">
    <source>
        <dbReference type="ARBA" id="ARBA00022654"/>
    </source>
</evidence>
<sequence length="209" mass="23623">MKLIAIKTPNSSEDAAFLDQMYRLRSHVFADRLAWDVSRADGRERDQFDEYEPTYILALSDSDVVVGCARLLRCVGPTMLEKVFPQLLSAGRLVAHPSMVESSRFCVDTARPREAGEGALHDVTLGMLAGILEWCLHQGYREIATATDVRFERILRRAGWPMQRLGRPLLINETMSVAGLLPVSWEDFERVRPQAYRSAFGPQRQRTAA</sequence>
<dbReference type="PANTHER" id="PTHR39322">
    <property type="entry name" value="ACYL-HOMOSERINE-LACTONE SYNTHASE"/>
    <property type="match status" value="1"/>
</dbReference>
<dbReference type="InterPro" id="IPR016181">
    <property type="entry name" value="Acyl_CoA_acyltransferase"/>
</dbReference>
<accession>A0A2Z4YUK3</accession>
<protein>
    <recommendedName>
        <fullName evidence="1 8">Acyl-homoserine-lactone synthase</fullName>
        <ecNumber evidence="1 8">2.3.1.184</ecNumber>
    </recommendedName>
    <alternativeName>
        <fullName evidence="8">Autoinducer synthesis protein</fullName>
    </alternativeName>
</protein>
<evidence type="ECO:0000256" key="8">
    <source>
        <dbReference type="RuleBase" id="RU361135"/>
    </source>
</evidence>
<dbReference type="InterPro" id="IPR018311">
    <property type="entry name" value="Autoind_synth_CS"/>
</dbReference>
<dbReference type="NCBIfam" id="NF010408">
    <property type="entry name" value="PRK13834.1"/>
    <property type="match status" value="1"/>
</dbReference>